<evidence type="ECO:0000313" key="9">
    <source>
        <dbReference type="Proteomes" id="UP001634394"/>
    </source>
</evidence>
<accession>A0ABD3WRV4</accession>
<evidence type="ECO:0000259" key="6">
    <source>
        <dbReference type="PROSITE" id="PS50835"/>
    </source>
</evidence>
<gene>
    <name evidence="8" type="ORF">ACJMK2_034513</name>
</gene>
<evidence type="ECO:0000256" key="2">
    <source>
        <dbReference type="ARBA" id="ARBA00022729"/>
    </source>
</evidence>
<dbReference type="PANTHER" id="PTHR23301">
    <property type="entry name" value="CHITIN BINDING PERITROPHIN-A"/>
    <property type="match status" value="1"/>
</dbReference>
<dbReference type="SUPFAM" id="SSF57625">
    <property type="entry name" value="Invertebrate chitin-binding proteins"/>
    <property type="match status" value="1"/>
</dbReference>
<keyword evidence="1" id="KW-0147">Chitin-binding</keyword>
<dbReference type="Proteomes" id="UP001634394">
    <property type="component" value="Unassembled WGS sequence"/>
</dbReference>
<evidence type="ECO:0000256" key="5">
    <source>
        <dbReference type="ARBA" id="ARBA00023180"/>
    </source>
</evidence>
<dbReference type="EMBL" id="JBJQND010000005">
    <property type="protein sequence ID" value="KAL3876711.1"/>
    <property type="molecule type" value="Genomic_DNA"/>
</dbReference>
<dbReference type="PROSITE" id="PS50835">
    <property type="entry name" value="IG_LIKE"/>
    <property type="match status" value="1"/>
</dbReference>
<feature type="domain" description="Ig-like" evidence="6">
    <location>
        <begin position="533"/>
        <end position="643"/>
    </location>
</feature>
<proteinExistence type="predicted"/>
<evidence type="ECO:0000259" key="7">
    <source>
        <dbReference type="PROSITE" id="PS50940"/>
    </source>
</evidence>
<evidence type="ECO:0000256" key="4">
    <source>
        <dbReference type="ARBA" id="ARBA00023157"/>
    </source>
</evidence>
<dbReference type="PROSITE" id="PS50940">
    <property type="entry name" value="CHIT_BIND_II"/>
    <property type="match status" value="1"/>
</dbReference>
<reference evidence="8 9" key="1">
    <citation type="submission" date="2024-11" db="EMBL/GenBank/DDBJ databases">
        <title>Chromosome-level genome assembly of the freshwater bivalve Anodonta woodiana.</title>
        <authorList>
            <person name="Chen X."/>
        </authorList>
    </citation>
    <scope>NUCLEOTIDE SEQUENCE [LARGE SCALE GENOMIC DNA]</scope>
    <source>
        <strain evidence="8">MN2024</strain>
        <tissue evidence="8">Gills</tissue>
    </source>
</reference>
<dbReference type="Gene3D" id="2.170.140.10">
    <property type="entry name" value="Chitin binding domain"/>
    <property type="match status" value="1"/>
</dbReference>
<evidence type="ECO:0000256" key="1">
    <source>
        <dbReference type="ARBA" id="ARBA00022669"/>
    </source>
</evidence>
<dbReference type="AlphaFoldDB" id="A0ABD3WRV4"/>
<dbReference type="InterPro" id="IPR002557">
    <property type="entry name" value="Chitin-bd_dom"/>
</dbReference>
<feature type="domain" description="Chitin-binding type-2" evidence="7">
    <location>
        <begin position="207"/>
        <end position="264"/>
    </location>
</feature>
<evidence type="ECO:0000313" key="8">
    <source>
        <dbReference type="EMBL" id="KAL3876711.1"/>
    </source>
</evidence>
<keyword evidence="4" id="KW-1015">Disulfide bond</keyword>
<organism evidence="8 9">
    <name type="scientific">Sinanodonta woodiana</name>
    <name type="common">Chinese pond mussel</name>
    <name type="synonym">Anodonta woodiana</name>
    <dbReference type="NCBI Taxonomy" id="1069815"/>
    <lineage>
        <taxon>Eukaryota</taxon>
        <taxon>Metazoa</taxon>
        <taxon>Spiralia</taxon>
        <taxon>Lophotrochozoa</taxon>
        <taxon>Mollusca</taxon>
        <taxon>Bivalvia</taxon>
        <taxon>Autobranchia</taxon>
        <taxon>Heteroconchia</taxon>
        <taxon>Palaeoheterodonta</taxon>
        <taxon>Unionida</taxon>
        <taxon>Unionoidea</taxon>
        <taxon>Unionidae</taxon>
        <taxon>Unioninae</taxon>
        <taxon>Sinanodonta</taxon>
    </lineage>
</organism>
<dbReference type="InterPro" id="IPR051940">
    <property type="entry name" value="Chitin_bind-dev_reg"/>
</dbReference>
<dbReference type="PANTHER" id="PTHR23301:SF0">
    <property type="entry name" value="CHITIN-BINDING TYPE-2 DOMAIN-CONTAINING PROTEIN-RELATED"/>
    <property type="match status" value="1"/>
</dbReference>
<dbReference type="InterPro" id="IPR036508">
    <property type="entry name" value="Chitin-bd_dom_sf"/>
</dbReference>
<dbReference type="GO" id="GO:0008061">
    <property type="term" value="F:chitin binding"/>
    <property type="evidence" value="ECO:0007669"/>
    <property type="project" value="UniProtKB-KW"/>
</dbReference>
<dbReference type="SMART" id="SM00494">
    <property type="entry name" value="ChtBD2"/>
    <property type="match status" value="3"/>
</dbReference>
<evidence type="ECO:0000256" key="3">
    <source>
        <dbReference type="ARBA" id="ARBA00022737"/>
    </source>
</evidence>
<protein>
    <recommendedName>
        <fullName evidence="10">Ig-like domain-containing protein</fullName>
    </recommendedName>
</protein>
<comment type="caution">
    <text evidence="8">The sequence shown here is derived from an EMBL/GenBank/DDBJ whole genome shotgun (WGS) entry which is preliminary data.</text>
</comment>
<keyword evidence="9" id="KW-1185">Reference proteome</keyword>
<keyword evidence="3" id="KW-0677">Repeat</keyword>
<name>A0ABD3WRV4_SINWO</name>
<keyword evidence="5" id="KW-0325">Glycoprotein</keyword>
<dbReference type="InterPro" id="IPR007110">
    <property type="entry name" value="Ig-like_dom"/>
</dbReference>
<evidence type="ECO:0008006" key="10">
    <source>
        <dbReference type="Google" id="ProtNLM"/>
    </source>
</evidence>
<sequence>MVCMVMNYFGLTKVEIHRESAVAGTIQIIARITPNNISINTSIVKLKTGNITSNSALVNLSFVNQAVCEDGGLYHCIVTGAWVSNATLKLDLLRKPSKPSLTLSRDIVEGKENRDDLPFICQGDVGFPAGKLVLDSNFTSSFYPKTNSTNTTISKETCRAYQKVTFYYAFSRDWHGKEIRCTAVNNQSLRQNEIPPFDKQLVEVVPAAYCPNLEHGLYYHPYNCTNFIDCVNGKVNVGVCSPTLCFGVYETSACNYCTNTTCVTDIIDRVCNGLNATLVPYTSRRCSMYVNCSERLVRDCPQNKCFDVINKSCPSLTPLITGFNCSVTEYGIGSNATILCAVGDVRISSVKATVRPSTGGEIILLYVTGVLQPGVLNATLSATLTLSGIGPNQTLSLEIRRLQCNQTGQYIINVNINISGVINLTVKADVPVITVPNITNENGTLEIRCRGHVGTPAKQIFLEVQFYGSSTFQALSAENKTNTISNDCNNERETVFTIFAMSYWSNGTVRCSVRNDDNNILSSEQRMIIIVKSTVTFEPSKREAYIGDNDLSMTCKVSSHQDLRRVEIYFESSRLGTKEIIATVEPQYNVTYMKGIILSKAAFTKDNANVTIVFTYNLTCNDDGIYHCKAVGAANFTYSITLTMSSVPEDPILTLSPWIQENKPTLADRMFRCAGTVGRPEGLMFVEANISGLFQRYDFPSVINNTQVNCTINQNYQFYYTFNMSWHGRDIRCAVKNARNNQTKWSLPKAIEVVSENYCVGKGDNRFYPHPYECTKYVGCSQDKIIAITYCGLNLCWGVKEITGCTYCHNQTGNLFCFPGARI</sequence>
<keyword evidence="2" id="KW-0732">Signal</keyword>